<proteinExistence type="predicted"/>
<dbReference type="InterPro" id="IPR058913">
    <property type="entry name" value="Integrase_dom_put"/>
</dbReference>
<protein>
    <recommendedName>
        <fullName evidence="1">Integrase core domain-containing protein</fullName>
    </recommendedName>
</protein>
<comment type="caution">
    <text evidence="2">The sequence shown here is derived from an EMBL/GenBank/DDBJ whole genome shotgun (WGS) entry which is preliminary data.</text>
</comment>
<reference evidence="2 3" key="1">
    <citation type="submission" date="2021-06" db="EMBL/GenBank/DDBJ databases">
        <authorList>
            <person name="Palmer J.M."/>
        </authorList>
    </citation>
    <scope>NUCLEOTIDE SEQUENCE [LARGE SCALE GENOMIC DNA]</scope>
    <source>
        <strain evidence="2 3">CL_MEX2019</strain>
        <tissue evidence="2">Muscle</tissue>
    </source>
</reference>
<organism evidence="2 3">
    <name type="scientific">Characodon lateralis</name>
    <dbReference type="NCBI Taxonomy" id="208331"/>
    <lineage>
        <taxon>Eukaryota</taxon>
        <taxon>Metazoa</taxon>
        <taxon>Chordata</taxon>
        <taxon>Craniata</taxon>
        <taxon>Vertebrata</taxon>
        <taxon>Euteleostomi</taxon>
        <taxon>Actinopterygii</taxon>
        <taxon>Neopterygii</taxon>
        <taxon>Teleostei</taxon>
        <taxon>Neoteleostei</taxon>
        <taxon>Acanthomorphata</taxon>
        <taxon>Ovalentaria</taxon>
        <taxon>Atherinomorphae</taxon>
        <taxon>Cyprinodontiformes</taxon>
        <taxon>Goodeidae</taxon>
        <taxon>Characodon</taxon>
    </lineage>
</organism>
<evidence type="ECO:0000259" key="1">
    <source>
        <dbReference type="Pfam" id="PF24764"/>
    </source>
</evidence>
<gene>
    <name evidence="2" type="ORF">CHARACLAT_029081</name>
</gene>
<dbReference type="Proteomes" id="UP001352852">
    <property type="component" value="Unassembled WGS sequence"/>
</dbReference>
<feature type="domain" description="Integrase core" evidence="1">
    <location>
        <begin position="3"/>
        <end position="75"/>
    </location>
</feature>
<feature type="non-terminal residue" evidence="2">
    <location>
        <position position="104"/>
    </location>
</feature>
<name>A0ABU7EE98_9TELE</name>
<evidence type="ECO:0000313" key="3">
    <source>
        <dbReference type="Proteomes" id="UP001352852"/>
    </source>
</evidence>
<dbReference type="EMBL" id="JAHUTJ010053205">
    <property type="protein sequence ID" value="MED6285412.1"/>
    <property type="molecule type" value="Genomic_DNA"/>
</dbReference>
<accession>A0ABU7EE98</accession>
<evidence type="ECO:0000313" key="2">
    <source>
        <dbReference type="EMBL" id="MED6285412.1"/>
    </source>
</evidence>
<sequence length="104" mass="12017">MCVTSHYYNTLHSLEAQHLLDVSSQGDLFSVHQIFLPQLNLDLQAFIEGWNNHPLQTEGKRTPEQMWFLGMMSNPINQPESLQDFQEPDIDWDVAAEYRPDAEG</sequence>
<dbReference type="Pfam" id="PF24764">
    <property type="entry name" value="rva_4"/>
    <property type="match status" value="1"/>
</dbReference>
<keyword evidence="3" id="KW-1185">Reference proteome</keyword>